<dbReference type="EMBL" id="JAHZIK010001934">
    <property type="protein sequence ID" value="MBW7459960.1"/>
    <property type="molecule type" value="Genomic_DNA"/>
</dbReference>
<gene>
    <name evidence="2" type="ORF">K0U00_38460</name>
</gene>
<comment type="caution">
    <text evidence="2">The sequence shown here is derived from an EMBL/GenBank/DDBJ whole genome shotgun (WGS) entry which is preliminary data.</text>
</comment>
<keyword evidence="3" id="KW-1185">Reference proteome</keyword>
<evidence type="ECO:0000313" key="2">
    <source>
        <dbReference type="EMBL" id="MBW7459960.1"/>
    </source>
</evidence>
<keyword evidence="1" id="KW-0378">Hydrolase</keyword>
<feature type="non-terminal residue" evidence="2">
    <location>
        <position position="328"/>
    </location>
</feature>
<accession>A0ABS7CGB5</accession>
<evidence type="ECO:0000256" key="1">
    <source>
        <dbReference type="ARBA" id="ARBA00022801"/>
    </source>
</evidence>
<dbReference type="InterPro" id="IPR029018">
    <property type="entry name" value="Hex-like_dom2"/>
</dbReference>
<name>A0ABS7CGB5_9BACL</name>
<sequence>MEADQRTADLKKVVLMRDHMEQEGSGTPLGWAVEQLSAALKGRSITLIPQSDANSSGAEAAIRLVKASDAGGEAGNVPAAAEAFIIDRQTGPARTTIVIYSSGDRGFIYALLELADRIQYASDPMAELHDWKRTEEKPANKVRSLSRMFVSEAEDKPWYYDKAFWNEYLNEIARHRFNRFNLALGMGYDYGHDPDIRDNYMYFAYPFLLDVPGYDVRVEGLPGGEAARNLDMLRYIGEQVSRRGLDFHVGIWTNAYDLPDSPHPHYRITGLTKDNHAAYCRDALTLLLQSCTSIAGLTLRVHYESGIPEPAQEFWRAALSGIAAIDRP</sequence>
<evidence type="ECO:0000313" key="3">
    <source>
        <dbReference type="Proteomes" id="UP001519887"/>
    </source>
</evidence>
<dbReference type="SUPFAM" id="SSF55545">
    <property type="entry name" value="beta-N-acetylhexosaminidase-like domain"/>
    <property type="match status" value="1"/>
</dbReference>
<proteinExistence type="predicted"/>
<protein>
    <submittedName>
        <fullName evidence="2">Uncharacterized protein</fullName>
    </submittedName>
</protein>
<organism evidence="2 3">
    <name type="scientific">Paenibacillus sepulcri</name>
    <dbReference type="NCBI Taxonomy" id="359917"/>
    <lineage>
        <taxon>Bacteria</taxon>
        <taxon>Bacillati</taxon>
        <taxon>Bacillota</taxon>
        <taxon>Bacilli</taxon>
        <taxon>Bacillales</taxon>
        <taxon>Paenibacillaceae</taxon>
        <taxon>Paenibacillus</taxon>
    </lineage>
</organism>
<dbReference type="Proteomes" id="UP001519887">
    <property type="component" value="Unassembled WGS sequence"/>
</dbReference>
<reference evidence="2 3" key="1">
    <citation type="submission" date="2021-07" db="EMBL/GenBank/DDBJ databases">
        <title>Paenibacillus radiodurans sp. nov., isolated from the southeastern edge of Tengger Desert.</title>
        <authorList>
            <person name="Zhang G."/>
        </authorList>
    </citation>
    <scope>NUCLEOTIDE SEQUENCE [LARGE SCALE GENOMIC DNA]</scope>
    <source>
        <strain evidence="2 3">CCM 7311</strain>
    </source>
</reference>